<dbReference type="Proteomes" id="UP001054945">
    <property type="component" value="Unassembled WGS sequence"/>
</dbReference>
<sequence>MTSKQGQRDVRGKASCKNIPHLLCGGHMELKLVSLRCLGHPYKSIMRYSDSKKSSIDGRHVPILSDVATRADPHVARQRSRYSLLAPPLPDSILF</sequence>
<evidence type="ECO:0000313" key="1">
    <source>
        <dbReference type="EMBL" id="GIY68040.1"/>
    </source>
</evidence>
<proteinExistence type="predicted"/>
<comment type="caution">
    <text evidence="1">The sequence shown here is derived from an EMBL/GenBank/DDBJ whole genome shotgun (WGS) entry which is preliminary data.</text>
</comment>
<accession>A0AAV4VEY6</accession>
<keyword evidence="2" id="KW-1185">Reference proteome</keyword>
<evidence type="ECO:0000313" key="2">
    <source>
        <dbReference type="Proteomes" id="UP001054945"/>
    </source>
</evidence>
<protein>
    <submittedName>
        <fullName evidence="1">Uncharacterized protein</fullName>
    </submittedName>
</protein>
<reference evidence="1 2" key="1">
    <citation type="submission" date="2021-06" db="EMBL/GenBank/DDBJ databases">
        <title>Caerostris extrusa draft genome.</title>
        <authorList>
            <person name="Kono N."/>
            <person name="Arakawa K."/>
        </authorList>
    </citation>
    <scope>NUCLEOTIDE SEQUENCE [LARGE SCALE GENOMIC DNA]</scope>
</reference>
<gene>
    <name evidence="1" type="ORF">CEXT_202921</name>
</gene>
<name>A0AAV4VEY6_CAEEX</name>
<dbReference type="AlphaFoldDB" id="A0AAV4VEY6"/>
<organism evidence="1 2">
    <name type="scientific">Caerostris extrusa</name>
    <name type="common">Bark spider</name>
    <name type="synonym">Caerostris bankana</name>
    <dbReference type="NCBI Taxonomy" id="172846"/>
    <lineage>
        <taxon>Eukaryota</taxon>
        <taxon>Metazoa</taxon>
        <taxon>Ecdysozoa</taxon>
        <taxon>Arthropoda</taxon>
        <taxon>Chelicerata</taxon>
        <taxon>Arachnida</taxon>
        <taxon>Araneae</taxon>
        <taxon>Araneomorphae</taxon>
        <taxon>Entelegynae</taxon>
        <taxon>Araneoidea</taxon>
        <taxon>Araneidae</taxon>
        <taxon>Caerostris</taxon>
    </lineage>
</organism>
<dbReference type="EMBL" id="BPLR01014315">
    <property type="protein sequence ID" value="GIY68040.1"/>
    <property type="molecule type" value="Genomic_DNA"/>
</dbReference>